<dbReference type="PANTHER" id="PTHR43551">
    <property type="entry name" value="FUMARATE REDUCTASE IRON-SULFUR SUBUNIT"/>
    <property type="match status" value="1"/>
</dbReference>
<evidence type="ECO:0000256" key="8">
    <source>
        <dbReference type="ARBA" id="ARBA00023014"/>
    </source>
</evidence>
<reference evidence="10 11" key="1">
    <citation type="submission" date="2019-10" db="EMBL/GenBank/DDBJ databases">
        <title>Genome Sequences from Six Type Strain Members of the Archaeal Family Sulfolobaceae: Acidianus ambivalens, Acidianus infernus, Metallosphaera prunae, Stygiolobus azoricus, Sulfolobus metallicus, and Sulfurisphaera ohwakuensis.</title>
        <authorList>
            <person name="Counts J.A."/>
            <person name="Kelly R.M."/>
        </authorList>
    </citation>
    <scope>NUCLEOTIDE SEQUENCE [LARGE SCALE GENOMIC DNA]</scope>
    <source>
        <strain evidence="10 11">FC6</strain>
    </source>
</reference>
<dbReference type="OrthoDB" id="42878at2157"/>
<dbReference type="GO" id="GO:0051539">
    <property type="term" value="F:4 iron, 4 sulfur cluster binding"/>
    <property type="evidence" value="ECO:0007669"/>
    <property type="project" value="UniProtKB-KW"/>
</dbReference>
<evidence type="ECO:0000256" key="1">
    <source>
        <dbReference type="ARBA" id="ARBA00001966"/>
    </source>
</evidence>
<dbReference type="PANTHER" id="PTHR43551:SF2">
    <property type="entry name" value="FUMARATE REDUCTASE IRON-SULFUR SUBUNIT"/>
    <property type="match status" value="1"/>
</dbReference>
<comment type="cofactor">
    <cofactor evidence="1">
        <name>[4Fe-4S] cluster</name>
        <dbReference type="ChEBI" id="CHEBI:49883"/>
    </cofactor>
</comment>
<evidence type="ECO:0000256" key="5">
    <source>
        <dbReference type="ARBA" id="ARBA00022982"/>
    </source>
</evidence>
<evidence type="ECO:0000256" key="2">
    <source>
        <dbReference type="ARBA" id="ARBA00022448"/>
    </source>
</evidence>
<evidence type="ECO:0000256" key="7">
    <source>
        <dbReference type="ARBA" id="ARBA00023004"/>
    </source>
</evidence>
<proteinExistence type="predicted"/>
<keyword evidence="5" id="KW-0249">Electron transport</keyword>
<organism evidence="10 11">
    <name type="scientific">Stygiolobus azoricus</name>
    <dbReference type="NCBI Taxonomy" id="41675"/>
    <lineage>
        <taxon>Archaea</taxon>
        <taxon>Thermoproteota</taxon>
        <taxon>Thermoprotei</taxon>
        <taxon>Sulfolobales</taxon>
        <taxon>Sulfolobaceae</taxon>
        <taxon>Stygiolobus</taxon>
    </lineage>
</organism>
<name>A0A650CPT8_9CREN</name>
<keyword evidence="11" id="KW-1185">Reference proteome</keyword>
<keyword evidence="8" id="KW-0411">Iron-sulfur</keyword>
<evidence type="ECO:0000313" key="10">
    <source>
        <dbReference type="EMBL" id="QGR19662.1"/>
    </source>
</evidence>
<protein>
    <recommendedName>
        <fullName evidence="12">Cysteine-rich domain-containing protein</fullName>
    </recommendedName>
</protein>
<dbReference type="GO" id="GO:0046872">
    <property type="term" value="F:metal ion binding"/>
    <property type="evidence" value="ECO:0007669"/>
    <property type="project" value="UniProtKB-KW"/>
</dbReference>
<dbReference type="KEGG" id="sazo:D1868_06400"/>
<keyword evidence="2" id="KW-0813">Transport</keyword>
<gene>
    <name evidence="10" type="ORF">D1868_06400</name>
</gene>
<dbReference type="GeneID" id="42798684"/>
<keyword evidence="7" id="KW-0408">Iron</keyword>
<evidence type="ECO:0000256" key="3">
    <source>
        <dbReference type="ARBA" id="ARBA00022485"/>
    </source>
</evidence>
<evidence type="ECO:0000256" key="9">
    <source>
        <dbReference type="ARBA" id="ARBA00049220"/>
    </source>
</evidence>
<dbReference type="RefSeq" id="WP_156006654.1">
    <property type="nucleotide sequence ID" value="NZ_CP045483.1"/>
</dbReference>
<dbReference type="AlphaFoldDB" id="A0A650CPT8"/>
<keyword evidence="4" id="KW-0479">Metal-binding</keyword>
<dbReference type="Proteomes" id="UP000423396">
    <property type="component" value="Chromosome"/>
</dbReference>
<evidence type="ECO:0000256" key="4">
    <source>
        <dbReference type="ARBA" id="ARBA00022723"/>
    </source>
</evidence>
<evidence type="ECO:0000256" key="6">
    <source>
        <dbReference type="ARBA" id="ARBA00023002"/>
    </source>
</evidence>
<dbReference type="GO" id="GO:0008177">
    <property type="term" value="F:succinate dehydrogenase (quinone) activity"/>
    <property type="evidence" value="ECO:0007669"/>
    <property type="project" value="UniProtKB-EC"/>
</dbReference>
<keyword evidence="6" id="KW-0560">Oxidoreductase</keyword>
<keyword evidence="3" id="KW-0004">4Fe-4S</keyword>
<accession>A0A650CPT8</accession>
<dbReference type="EMBL" id="CP045483">
    <property type="protein sequence ID" value="QGR19662.1"/>
    <property type="molecule type" value="Genomic_DNA"/>
</dbReference>
<evidence type="ECO:0000313" key="11">
    <source>
        <dbReference type="Proteomes" id="UP000423396"/>
    </source>
</evidence>
<sequence>MVNTETTHSFGKLSLASISSTISHEVVMSLIYYAIIKGGLINSLYSLYLLCNRYPIVIIASNTKESGNALGISKDQWTLAATNAGLPIDKRGAEVLYIPSPLEIKDQENLANVASVMSNLGVSYTVSSSISDPGYYAYMVGDFETARKVYTNIAEISKTLGIKKIVVTDGTAYFWLRWQGPKSTRLELPIPVEHITQTVYERYKAGTVKLKKADVDTPVTVHYSEFLSRLGGVEEPPRELMRLIAPQFKEPKVSPSSDKLYTCGHMLELFDEKKDTLKKVREYVMAQLNKWEGRTVVVFDPNCKLSLENGVKDNQGNFKVVNITSLLNKAIVK</sequence>
<evidence type="ECO:0008006" key="12">
    <source>
        <dbReference type="Google" id="ProtNLM"/>
    </source>
</evidence>
<comment type="catalytic activity">
    <reaction evidence="9">
        <text>a quinone + succinate = fumarate + a quinol</text>
        <dbReference type="Rhea" id="RHEA:40523"/>
        <dbReference type="ChEBI" id="CHEBI:24646"/>
        <dbReference type="ChEBI" id="CHEBI:29806"/>
        <dbReference type="ChEBI" id="CHEBI:30031"/>
        <dbReference type="ChEBI" id="CHEBI:132124"/>
        <dbReference type="EC" id="1.3.5.1"/>
    </reaction>
</comment>